<name>A0A3P7NSF5_DIBLA</name>
<protein>
    <submittedName>
        <fullName evidence="1">Uncharacterized protein</fullName>
    </submittedName>
</protein>
<dbReference type="EMBL" id="UYRU01097800">
    <property type="protein sequence ID" value="VDN40153.1"/>
    <property type="molecule type" value="Genomic_DNA"/>
</dbReference>
<evidence type="ECO:0000313" key="1">
    <source>
        <dbReference type="EMBL" id="VDN40153.1"/>
    </source>
</evidence>
<evidence type="ECO:0000313" key="2">
    <source>
        <dbReference type="Proteomes" id="UP000281553"/>
    </source>
</evidence>
<organism evidence="1 2">
    <name type="scientific">Dibothriocephalus latus</name>
    <name type="common">Fish tapeworm</name>
    <name type="synonym">Diphyllobothrium latum</name>
    <dbReference type="NCBI Taxonomy" id="60516"/>
    <lineage>
        <taxon>Eukaryota</taxon>
        <taxon>Metazoa</taxon>
        <taxon>Spiralia</taxon>
        <taxon>Lophotrochozoa</taxon>
        <taxon>Platyhelminthes</taxon>
        <taxon>Cestoda</taxon>
        <taxon>Eucestoda</taxon>
        <taxon>Diphyllobothriidea</taxon>
        <taxon>Diphyllobothriidae</taxon>
        <taxon>Dibothriocephalus</taxon>
    </lineage>
</organism>
<dbReference type="Proteomes" id="UP000281553">
    <property type="component" value="Unassembled WGS sequence"/>
</dbReference>
<proteinExistence type="predicted"/>
<gene>
    <name evidence="1" type="ORF">DILT_LOCUS18155</name>
</gene>
<accession>A0A3P7NSF5</accession>
<reference evidence="1 2" key="1">
    <citation type="submission" date="2018-11" db="EMBL/GenBank/DDBJ databases">
        <authorList>
            <consortium name="Pathogen Informatics"/>
        </authorList>
    </citation>
    <scope>NUCLEOTIDE SEQUENCE [LARGE SCALE GENOMIC DNA]</scope>
</reference>
<dbReference type="AlphaFoldDB" id="A0A3P7NSF5"/>
<keyword evidence="2" id="KW-1185">Reference proteome</keyword>
<sequence>MAPTAPPPAQASADPLFNRLVDYLRCDGDDKLAAGGEDDHIVSALLSQLRITVLPPADSVVVGPAAAPEGSLIQSLGAAIELAVLMTGCHGETIPLFLAVMCF</sequence>